<reference evidence="2 3" key="1">
    <citation type="journal article" date="2017" name="Mol. Ecol.">
        <title>Comparative and population genomic landscape of Phellinus noxius: A hypervariable fungus causing root rot in trees.</title>
        <authorList>
            <person name="Chung C.L."/>
            <person name="Lee T.J."/>
            <person name="Akiba M."/>
            <person name="Lee H.H."/>
            <person name="Kuo T.H."/>
            <person name="Liu D."/>
            <person name="Ke H.M."/>
            <person name="Yokoi T."/>
            <person name="Roa M.B."/>
            <person name="Lu M.J."/>
            <person name="Chang Y.Y."/>
            <person name="Ann P.J."/>
            <person name="Tsai J.N."/>
            <person name="Chen C.Y."/>
            <person name="Tzean S.S."/>
            <person name="Ota Y."/>
            <person name="Hattori T."/>
            <person name="Sahashi N."/>
            <person name="Liou R.F."/>
            <person name="Kikuchi T."/>
            <person name="Tsai I.J."/>
        </authorList>
    </citation>
    <scope>NUCLEOTIDE SEQUENCE [LARGE SCALE GENOMIC DNA]</scope>
    <source>
        <strain evidence="2 3">FFPRI411160</strain>
    </source>
</reference>
<dbReference type="Proteomes" id="UP000217199">
    <property type="component" value="Unassembled WGS sequence"/>
</dbReference>
<gene>
    <name evidence="2" type="ORF">PNOK_0670800</name>
</gene>
<evidence type="ECO:0000313" key="2">
    <source>
        <dbReference type="EMBL" id="PAV18222.1"/>
    </source>
</evidence>
<dbReference type="OrthoDB" id="3026977at2759"/>
<accession>A0A286UF18</accession>
<dbReference type="EMBL" id="NBII01000006">
    <property type="protein sequence ID" value="PAV18222.1"/>
    <property type="molecule type" value="Genomic_DNA"/>
</dbReference>
<evidence type="ECO:0000256" key="1">
    <source>
        <dbReference type="SAM" id="MobiDB-lite"/>
    </source>
</evidence>
<proteinExistence type="predicted"/>
<dbReference type="InParanoid" id="A0A286UF18"/>
<feature type="region of interest" description="Disordered" evidence="1">
    <location>
        <begin position="1"/>
        <end position="35"/>
    </location>
</feature>
<comment type="caution">
    <text evidence="2">The sequence shown here is derived from an EMBL/GenBank/DDBJ whole genome shotgun (WGS) entry which is preliminary data.</text>
</comment>
<feature type="compositionally biased region" description="Polar residues" evidence="1">
    <location>
        <begin position="260"/>
        <end position="270"/>
    </location>
</feature>
<feature type="compositionally biased region" description="Polar residues" evidence="1">
    <location>
        <begin position="311"/>
        <end position="332"/>
    </location>
</feature>
<feature type="compositionally biased region" description="Basic and acidic residues" evidence="1">
    <location>
        <begin position="333"/>
        <end position="348"/>
    </location>
</feature>
<evidence type="ECO:0000313" key="3">
    <source>
        <dbReference type="Proteomes" id="UP000217199"/>
    </source>
</evidence>
<organism evidence="2 3">
    <name type="scientific">Pyrrhoderma noxium</name>
    <dbReference type="NCBI Taxonomy" id="2282107"/>
    <lineage>
        <taxon>Eukaryota</taxon>
        <taxon>Fungi</taxon>
        <taxon>Dikarya</taxon>
        <taxon>Basidiomycota</taxon>
        <taxon>Agaricomycotina</taxon>
        <taxon>Agaricomycetes</taxon>
        <taxon>Hymenochaetales</taxon>
        <taxon>Hymenochaetaceae</taxon>
        <taxon>Pyrrhoderma</taxon>
    </lineage>
</organism>
<keyword evidence="3" id="KW-1185">Reference proteome</keyword>
<feature type="region of interest" description="Disordered" evidence="1">
    <location>
        <begin position="257"/>
        <end position="348"/>
    </location>
</feature>
<name>A0A286UF18_9AGAM</name>
<dbReference type="AlphaFoldDB" id="A0A286UF18"/>
<sequence length="348" mass="38454">MASELKKKTVPTASTVKKPATSRPPSSPPRNTADTTIQVPKWIITRLLNQCELSASGDWQLEASLYGPLNALLHAYFPVKSEFMIKPQGVFRKKNEDPYDFGASRTSMGGEGYGGIQYIPDFIIVKGTGKTSMDKVIGIIEVKKHGEEEPSSIIQLQNYLISALRGSHKSNLDGVDEILGILVTGKETRVMKLSKDKKGLIERKDNSIKDEDREKVEMVRFDDKDKIPTGGEVFLQILSHLAIKSNRHIIRSDVNKETAIKSSSHPSAPSANRRGDVTQRDRVPPTTARVDTHTPPIGRTTSTSTENRTSKAPTSESTRSTKGPVSTSGSQHIKQEKQDNKIKRDKPQ</sequence>
<feature type="compositionally biased region" description="Basic and acidic residues" evidence="1">
    <location>
        <begin position="273"/>
        <end position="283"/>
    </location>
</feature>
<protein>
    <submittedName>
        <fullName evidence="2">Uncharacterized protein</fullName>
    </submittedName>
</protein>